<name>A0A2M7PS97_9BACT</name>
<dbReference type="InterPro" id="IPR024185">
    <property type="entry name" value="FTHF_cligase-like_sf"/>
</dbReference>
<keyword evidence="1" id="KW-0436">Ligase</keyword>
<organism evidence="1 2">
    <name type="scientific">Candidatus Infernicultor aquiphilus</name>
    <dbReference type="NCBI Taxonomy" id="1805029"/>
    <lineage>
        <taxon>Bacteria</taxon>
        <taxon>Pseudomonadati</taxon>
        <taxon>Atribacterota</taxon>
        <taxon>Candidatus Phoenicimicrobiia</taxon>
        <taxon>Candidatus Pheonicimicrobiales</taxon>
        <taxon>Candidatus Phoenicimicrobiaceae</taxon>
        <taxon>Candidatus Infernicultor</taxon>
    </lineage>
</organism>
<dbReference type="SUPFAM" id="SSF100950">
    <property type="entry name" value="NagB/RpiA/CoA transferase-like"/>
    <property type="match status" value="1"/>
</dbReference>
<dbReference type="AlphaFoldDB" id="A0A2M7PS97"/>
<evidence type="ECO:0000313" key="2">
    <source>
        <dbReference type="Proteomes" id="UP000230646"/>
    </source>
</evidence>
<dbReference type="EMBL" id="PFKO01000126">
    <property type="protein sequence ID" value="PIY33076.1"/>
    <property type="molecule type" value="Genomic_DNA"/>
</dbReference>
<accession>A0A2M7PS97</accession>
<evidence type="ECO:0000313" key="1">
    <source>
        <dbReference type="EMBL" id="PIY33076.1"/>
    </source>
</evidence>
<dbReference type="Gene3D" id="3.40.50.10420">
    <property type="entry name" value="NagB/RpiA/CoA transferase-like"/>
    <property type="match status" value="1"/>
</dbReference>
<dbReference type="InterPro" id="IPR037171">
    <property type="entry name" value="NagB/RpiA_transferase-like"/>
</dbReference>
<dbReference type="Proteomes" id="UP000230646">
    <property type="component" value="Unassembled WGS sequence"/>
</dbReference>
<comment type="caution">
    <text evidence="1">The sequence shown here is derived from an EMBL/GenBank/DDBJ whole genome shotgun (WGS) entry which is preliminary data.</text>
</comment>
<dbReference type="GO" id="GO:0016874">
    <property type="term" value="F:ligase activity"/>
    <property type="evidence" value="ECO:0007669"/>
    <property type="project" value="UniProtKB-KW"/>
</dbReference>
<reference evidence="1 2" key="1">
    <citation type="submission" date="2017-09" db="EMBL/GenBank/DDBJ databases">
        <title>Depth-based differentiation of microbial function through sediment-hosted aquifers and enrichment of novel symbionts in the deep terrestrial subsurface.</title>
        <authorList>
            <person name="Probst A.J."/>
            <person name="Ladd B."/>
            <person name="Jarett J.K."/>
            <person name="Geller-Mcgrath D.E."/>
            <person name="Sieber C.M."/>
            <person name="Emerson J.B."/>
            <person name="Anantharaman K."/>
            <person name="Thomas B.C."/>
            <person name="Malmstrom R."/>
            <person name="Stieglmeier M."/>
            <person name="Klingl A."/>
            <person name="Woyke T."/>
            <person name="Ryan C.M."/>
            <person name="Banfield J.F."/>
        </authorList>
    </citation>
    <scope>NUCLEOTIDE SEQUENCE [LARGE SCALE GENOMIC DNA]</scope>
    <source>
        <strain evidence="1">CG_4_10_14_3_um_filter_34_13</strain>
    </source>
</reference>
<protein>
    <submittedName>
        <fullName evidence="1">5-formyltetrahydrofolate cyclo-ligase</fullName>
    </submittedName>
</protein>
<sequence length="40" mass="4489">IALAFEMQIVKKVPAGKDDIPVHKIITEDRIITSVSRNKN</sequence>
<proteinExistence type="predicted"/>
<gene>
    <name evidence="1" type="ORF">COZ07_03505</name>
</gene>
<feature type="non-terminal residue" evidence="1">
    <location>
        <position position="1"/>
    </location>
</feature>